<name>A0ABP4YNE9_9ACTN</name>
<evidence type="ECO:0008006" key="3">
    <source>
        <dbReference type="Google" id="ProtNLM"/>
    </source>
</evidence>
<organism evidence="1 2">
    <name type="scientific">Luedemannella flava</name>
    <dbReference type="NCBI Taxonomy" id="349316"/>
    <lineage>
        <taxon>Bacteria</taxon>
        <taxon>Bacillati</taxon>
        <taxon>Actinomycetota</taxon>
        <taxon>Actinomycetes</taxon>
        <taxon>Micromonosporales</taxon>
        <taxon>Micromonosporaceae</taxon>
        <taxon>Luedemannella</taxon>
    </lineage>
</organism>
<comment type="caution">
    <text evidence="1">The sequence shown here is derived from an EMBL/GenBank/DDBJ whole genome shotgun (WGS) entry which is preliminary data.</text>
</comment>
<dbReference type="Proteomes" id="UP001500218">
    <property type="component" value="Unassembled WGS sequence"/>
</dbReference>
<evidence type="ECO:0000313" key="1">
    <source>
        <dbReference type="EMBL" id="GAA1817306.1"/>
    </source>
</evidence>
<evidence type="ECO:0000313" key="2">
    <source>
        <dbReference type="Proteomes" id="UP001500218"/>
    </source>
</evidence>
<accession>A0ABP4YNE9</accession>
<gene>
    <name evidence="1" type="ORF">GCM10009682_42640</name>
</gene>
<proteinExistence type="predicted"/>
<protein>
    <recommendedName>
        <fullName evidence="3">MoaD/ThiS family protein</fullName>
    </recommendedName>
</protein>
<dbReference type="EMBL" id="BAAALT010000149">
    <property type="protein sequence ID" value="GAA1817306.1"/>
    <property type="molecule type" value="Genomic_DNA"/>
</dbReference>
<sequence>MPGRDAGMPTVTVELAEESTTLREVIRLAVREQVASLGDDQGRCRSLLDRHYLTEAEIRAGAATGAVKLPSRLDTLPELDAEIERALRAFERRAFVVFVGGRQIERLDDAVTVRPGEHVVFLRLVALVGG</sequence>
<reference evidence="2" key="1">
    <citation type="journal article" date="2019" name="Int. J. Syst. Evol. Microbiol.">
        <title>The Global Catalogue of Microorganisms (GCM) 10K type strain sequencing project: providing services to taxonomists for standard genome sequencing and annotation.</title>
        <authorList>
            <consortium name="The Broad Institute Genomics Platform"/>
            <consortium name="The Broad Institute Genome Sequencing Center for Infectious Disease"/>
            <person name="Wu L."/>
            <person name="Ma J."/>
        </authorList>
    </citation>
    <scope>NUCLEOTIDE SEQUENCE [LARGE SCALE GENOMIC DNA]</scope>
    <source>
        <strain evidence="2">JCM 13250</strain>
    </source>
</reference>
<keyword evidence="2" id="KW-1185">Reference proteome</keyword>